<dbReference type="InterPro" id="IPR036047">
    <property type="entry name" value="F-box-like_dom_sf"/>
</dbReference>
<dbReference type="SUPFAM" id="SSF81383">
    <property type="entry name" value="F-box domain"/>
    <property type="match status" value="1"/>
</dbReference>
<accession>G4TWZ5</accession>
<name>G4TWZ5_SERID</name>
<dbReference type="OrthoDB" id="2791066at2759"/>
<evidence type="ECO:0000313" key="3">
    <source>
        <dbReference type="Proteomes" id="UP000007148"/>
    </source>
</evidence>
<organism evidence="2 3">
    <name type="scientific">Serendipita indica (strain DSM 11827)</name>
    <name type="common">Root endophyte fungus</name>
    <name type="synonym">Piriformospora indica</name>
    <dbReference type="NCBI Taxonomy" id="1109443"/>
    <lineage>
        <taxon>Eukaryota</taxon>
        <taxon>Fungi</taxon>
        <taxon>Dikarya</taxon>
        <taxon>Basidiomycota</taxon>
        <taxon>Agaricomycotina</taxon>
        <taxon>Agaricomycetes</taxon>
        <taxon>Sebacinales</taxon>
        <taxon>Serendipitaceae</taxon>
        <taxon>Serendipita</taxon>
    </lineage>
</organism>
<reference evidence="2 3" key="1">
    <citation type="journal article" date="2011" name="PLoS Pathog.">
        <title>Endophytic Life Strategies Decoded by Genome and Transcriptome Analyses of the Mutualistic Root Symbiont Piriformospora indica.</title>
        <authorList>
            <person name="Zuccaro A."/>
            <person name="Lahrmann U."/>
            <person name="Guldener U."/>
            <person name="Langen G."/>
            <person name="Pfiffi S."/>
            <person name="Biedenkopf D."/>
            <person name="Wong P."/>
            <person name="Samans B."/>
            <person name="Grimm C."/>
            <person name="Basiewicz M."/>
            <person name="Murat C."/>
            <person name="Martin F."/>
            <person name="Kogel K.H."/>
        </authorList>
    </citation>
    <scope>NUCLEOTIDE SEQUENCE [LARGE SCALE GENOMIC DNA]</scope>
    <source>
        <strain evidence="2 3">DSM 11827</strain>
    </source>
</reference>
<dbReference type="Proteomes" id="UP000007148">
    <property type="component" value="Unassembled WGS sequence"/>
</dbReference>
<evidence type="ECO:0000313" key="2">
    <source>
        <dbReference type="EMBL" id="CCA75838.1"/>
    </source>
</evidence>
<evidence type="ECO:0000259" key="1">
    <source>
        <dbReference type="Pfam" id="PF12937"/>
    </source>
</evidence>
<sequence length="346" mass="38450">MDSIILINGQGDSLNHASDPGRSPPSSQLLAEYGASPYLARDPLWNNYWASPDLIGTNFHQSAPHHTPSVNASPYIAYASPWSNYSASPSLMITTSQQVSPRYTLLRSVNASPYSNWSASPGMMITTSQYASPAVSAHALEAAPNRLVPLSPPPTDPHARSSLGDRLRRRVFKPLPSLTVIDEYALPPLGPVGSLQRSLEDNDINPDASSSPLVSHDERLDGIIWPSLDPHTYSQHASNLPPNILQRIFDVYADSLKRDASRSPFANLETLLQVCKHWKNVAEHHESIWAKVYITLIDKRDVIKWIGRIKRYSVRARFLTDVSIQDRRLISSNGHRQLKNAMQPSL</sequence>
<dbReference type="HOGENOM" id="CLU_801961_0_0_1"/>
<dbReference type="InterPro" id="IPR001810">
    <property type="entry name" value="F-box_dom"/>
</dbReference>
<dbReference type="Pfam" id="PF12937">
    <property type="entry name" value="F-box-like"/>
    <property type="match status" value="1"/>
</dbReference>
<gene>
    <name evidence="2" type="ORF">PIIN_09826</name>
</gene>
<feature type="domain" description="F-box" evidence="1">
    <location>
        <begin position="238"/>
        <end position="294"/>
    </location>
</feature>
<protein>
    <recommendedName>
        <fullName evidence="1">F-box domain-containing protein</fullName>
    </recommendedName>
</protein>
<keyword evidence="3" id="KW-1185">Reference proteome</keyword>
<dbReference type="AlphaFoldDB" id="G4TWZ5"/>
<dbReference type="Gene3D" id="1.20.1280.50">
    <property type="match status" value="1"/>
</dbReference>
<proteinExistence type="predicted"/>
<dbReference type="EMBL" id="CAFZ01000532">
    <property type="protein sequence ID" value="CCA75838.1"/>
    <property type="molecule type" value="Genomic_DNA"/>
</dbReference>
<comment type="caution">
    <text evidence="2">The sequence shown here is derived from an EMBL/GenBank/DDBJ whole genome shotgun (WGS) entry which is preliminary data.</text>
</comment>
<dbReference type="InParanoid" id="G4TWZ5"/>